<organism evidence="1 2">
    <name type="scientific">Pseudonocardia nematodicida</name>
    <dbReference type="NCBI Taxonomy" id="1206997"/>
    <lineage>
        <taxon>Bacteria</taxon>
        <taxon>Bacillati</taxon>
        <taxon>Actinomycetota</taxon>
        <taxon>Actinomycetes</taxon>
        <taxon>Pseudonocardiales</taxon>
        <taxon>Pseudonocardiaceae</taxon>
        <taxon>Pseudonocardia</taxon>
    </lineage>
</organism>
<proteinExistence type="predicted"/>
<protein>
    <recommendedName>
        <fullName evidence="3">DAGKc domain-containing protein</fullName>
    </recommendedName>
</protein>
<gene>
    <name evidence="1" type="ORF">WIS52_16990</name>
</gene>
<evidence type="ECO:0000313" key="2">
    <source>
        <dbReference type="Proteomes" id="UP001494902"/>
    </source>
</evidence>
<reference evidence="1 2" key="1">
    <citation type="submission" date="2024-03" db="EMBL/GenBank/DDBJ databases">
        <title>Draft genome sequence of Pseudonocardia nematodicida JCM 31783.</title>
        <authorList>
            <person name="Butdee W."/>
            <person name="Duangmal K."/>
        </authorList>
    </citation>
    <scope>NUCLEOTIDE SEQUENCE [LARGE SCALE GENOMIC DNA]</scope>
    <source>
        <strain evidence="1 2">JCM 31783</strain>
    </source>
</reference>
<comment type="caution">
    <text evidence="1">The sequence shown here is derived from an EMBL/GenBank/DDBJ whole genome shotgun (WGS) entry which is preliminary data.</text>
</comment>
<name>A0ABV1KDD1_9PSEU</name>
<dbReference type="Proteomes" id="UP001494902">
    <property type="component" value="Unassembled WGS sequence"/>
</dbReference>
<evidence type="ECO:0008006" key="3">
    <source>
        <dbReference type="Google" id="ProtNLM"/>
    </source>
</evidence>
<accession>A0ABV1KDD1</accession>
<sequence length="239" mass="25705">MVPTGPEAVLLACAPESEQRRHRLLFHGIRRGARRERPPSSLAADPAVRSVTVGPRPGKDAVDPLLAEHPGVRLIVHGDDADLAAVLVRLLRREALTTEVGYLPTSRRSAAAAAWGLPRSFADAAALARGGTARPMPLVRDDNGGVLVGRGVLPDLHGEAYCDSTRVFAGRIPRLVVEAGPDGVVVRGGKGVRATTGRAIQIGTTGATPVRDGVRYPREIKRWAWYRHTEPWYPVLPRS</sequence>
<evidence type="ECO:0000313" key="1">
    <source>
        <dbReference type="EMBL" id="MEQ3552171.1"/>
    </source>
</evidence>
<dbReference type="RefSeq" id="WP_349299234.1">
    <property type="nucleotide sequence ID" value="NZ_JBEDNQ010000006.1"/>
</dbReference>
<keyword evidence="2" id="KW-1185">Reference proteome</keyword>
<dbReference type="EMBL" id="JBEDNQ010000006">
    <property type="protein sequence ID" value="MEQ3552171.1"/>
    <property type="molecule type" value="Genomic_DNA"/>
</dbReference>